<dbReference type="GO" id="GO:0043138">
    <property type="term" value="F:3'-5' DNA helicase activity"/>
    <property type="evidence" value="ECO:0007669"/>
    <property type="project" value="UniProtKB-EC"/>
</dbReference>
<dbReference type="GO" id="GO:0004527">
    <property type="term" value="F:exonuclease activity"/>
    <property type="evidence" value="ECO:0007669"/>
    <property type="project" value="UniProtKB-KW"/>
</dbReference>
<dbReference type="Pfam" id="PF13361">
    <property type="entry name" value="UvrD_C"/>
    <property type="match status" value="1"/>
</dbReference>
<evidence type="ECO:0000256" key="3">
    <source>
        <dbReference type="ARBA" id="ARBA00022763"/>
    </source>
</evidence>
<dbReference type="GO" id="GO:0003677">
    <property type="term" value="F:DNA binding"/>
    <property type="evidence" value="ECO:0007669"/>
    <property type="project" value="UniProtKB-KW"/>
</dbReference>
<feature type="compositionally biased region" description="Basic and acidic residues" evidence="15">
    <location>
        <begin position="547"/>
        <end position="559"/>
    </location>
</feature>
<feature type="region of interest" description="Disordered" evidence="15">
    <location>
        <begin position="535"/>
        <end position="583"/>
    </location>
</feature>
<evidence type="ECO:0000256" key="2">
    <source>
        <dbReference type="ARBA" id="ARBA00022741"/>
    </source>
</evidence>
<evidence type="ECO:0000256" key="6">
    <source>
        <dbReference type="ARBA" id="ARBA00022839"/>
    </source>
</evidence>
<evidence type="ECO:0000256" key="4">
    <source>
        <dbReference type="ARBA" id="ARBA00022801"/>
    </source>
</evidence>
<dbReference type="RefSeq" id="WP_074955669.1">
    <property type="nucleotide sequence ID" value="NZ_FPBV01000024.1"/>
</dbReference>
<dbReference type="PANTHER" id="PTHR11070">
    <property type="entry name" value="UVRD / RECB / PCRA DNA HELICASE FAMILY MEMBER"/>
    <property type="match status" value="1"/>
</dbReference>
<dbReference type="SUPFAM" id="SSF52980">
    <property type="entry name" value="Restriction endonuclease-like"/>
    <property type="match status" value="1"/>
</dbReference>
<dbReference type="PROSITE" id="PS51198">
    <property type="entry name" value="UVRD_HELICASE_ATP_BIND"/>
    <property type="match status" value="1"/>
</dbReference>
<sequence length="1383" mass="151333">MSSPRETCGTDPQLEARWSARQREAILTRGQNVLVSAGAGSGKTSVLVERVVQRVTWPGALDLDRLLMVTFTEAAAAEMRHRIAGRLEALAKEAAARGDAAAVRQAHRQLNLLDRAQISTLHSFCMEVVRRNFLTLGLEPAFDILPEDERTPLRARVFEELVEAWLSGGRAEEVRCVARILCADDLEGLWPLVDRLDTFAQSQPNPADWLGAVRRMYEEADAVETARWPWTPAFLQWAARQVEEAAEMFSEALRMTTGWPELEAYGRDLAHARALAGEAAGRLGSWAGVPEAVRCLGAIFSGKRVSAPNRPEFKAVKDLRTKGRNRIQAVLDILSRGEAGLRADVARLAPAVTALVDLTAAFADHYDAAKRRRGVLDFSDLEQFAHRVLRDPATGEARRLQAQYAEIFVDEYQDTSPIQDAIVTAIARPHGNVFVVGDVKQSIYRFRMAEPQLFLERYRGQAGGRVIDLTDNYRSRAEVVDAVNFFFSQFFSPPFGGIDYGDGGAMNAAAPYPADGGEGTLAGPVEVHLVERQDAAQADGSAGGSQGEEHGAPEADLSDRSLPGAGEGEGEAGDESAEETGGEGDLEAMMEELSHLEKEALVVARRIQELLGRVPGCAAAEVWDRDEGRYRPLRCRDIVVLLRAARVKVNVFLEVFAQAGIPAYGATSVGFYGALEVQWLLAALTVIDNPRHDLDFVTLLRSPIGGFQDDELARIRLLGRGMFYDAWRRAAAGRVEAWAEVADTGAAGWQERLVAKVRAFHDRLSEWRALARRATAEAVLRRILEDTGFLAFVSGMPGGPGRRANVEALLGKARAYDRRYPDGVFGFIRRAKEALERDVDEGEARTLGESEDVVRVMTIHQSKGLEYPVVFVADLGKQFRVDTNLPLHRTLGVGPVMVDVDTEQRWLTLPSIAIQELELTQTLAEEARVLYVAMTRARERLILVGSGKDLAKQAARWVPLAQSDAMALPLYGMLRAKSYLDWIGPALLRHRDGGPLRRLAEEAGMAAAWHPGPVYDHPAGFTVTLWNTAAGRRLPWPSAGVAETAAEPAGGCPFRPEVFASGDTARIRAHLAELAQLTEPAGLPGQGNVGQRDGQTALAQQAAAAEDAASSGALSSEPWPDGLTLWKPDVARTPLPGKVSATDLRRIWAHHLRRTDPQGVPEAAVHPSAAAHLLDDPAFHRPDAVTPRERGVLFHALMQRLDFAAEPSRRVVEAALDEMVRTGILTERERDPALVEDAWAFLASPLGRRLARARRVWREQPFFYRIPVSEPAPAGGRLGPADSADSRFVVVQGVIDCLAEEEDGWLIIDYKTDRIGARALEAQAREYEAQVAAYVEAVRTALGDGRVEAYLYFVHPRAAVQVDGVPLRRVIDALVQTPGTPEG</sequence>
<evidence type="ECO:0000259" key="17">
    <source>
        <dbReference type="PROSITE" id="PS51217"/>
    </source>
</evidence>
<keyword evidence="1" id="KW-0540">Nuclease</keyword>
<evidence type="ECO:0000256" key="13">
    <source>
        <dbReference type="ARBA" id="ARBA00048988"/>
    </source>
</evidence>
<proteinExistence type="predicted"/>
<dbReference type="InterPro" id="IPR027417">
    <property type="entry name" value="P-loop_NTPase"/>
</dbReference>
<evidence type="ECO:0000256" key="1">
    <source>
        <dbReference type="ARBA" id="ARBA00022722"/>
    </source>
</evidence>
<dbReference type="EMBL" id="FPBV01000024">
    <property type="protein sequence ID" value="SFV04192.1"/>
    <property type="molecule type" value="Genomic_DNA"/>
</dbReference>
<feature type="compositionally biased region" description="Low complexity" evidence="15">
    <location>
        <begin position="1097"/>
        <end position="1117"/>
    </location>
</feature>
<dbReference type="Pfam" id="PF12705">
    <property type="entry name" value="PDDEXK_1"/>
    <property type="match status" value="1"/>
</dbReference>
<dbReference type="Pfam" id="PF00580">
    <property type="entry name" value="UvrD-helicase"/>
    <property type="match status" value="1"/>
</dbReference>
<reference evidence="19" key="1">
    <citation type="submission" date="2016-10" db="EMBL/GenBank/DDBJ databases">
        <authorList>
            <person name="Varghese N."/>
        </authorList>
    </citation>
    <scope>NUCLEOTIDE SEQUENCE [LARGE SCALE GENOMIC DNA]</scope>
    <source>
        <strain evidence="19">DSM 17980</strain>
    </source>
</reference>
<keyword evidence="3" id="KW-0227">DNA damage</keyword>
<keyword evidence="4 14" id="KW-0378">Hydrolase</keyword>
<feature type="domain" description="UvrD-like helicase ATP-binding" evidence="16">
    <location>
        <begin position="16"/>
        <end position="476"/>
    </location>
</feature>
<keyword evidence="6" id="KW-0269">Exonuclease</keyword>
<comment type="catalytic activity">
    <reaction evidence="13">
        <text>ATP + H2O = ADP + phosphate + H(+)</text>
        <dbReference type="Rhea" id="RHEA:13065"/>
        <dbReference type="ChEBI" id="CHEBI:15377"/>
        <dbReference type="ChEBI" id="CHEBI:15378"/>
        <dbReference type="ChEBI" id="CHEBI:30616"/>
        <dbReference type="ChEBI" id="CHEBI:43474"/>
        <dbReference type="ChEBI" id="CHEBI:456216"/>
        <dbReference type="EC" id="5.6.2.4"/>
    </reaction>
</comment>
<dbReference type="GO" id="GO:0005524">
    <property type="term" value="F:ATP binding"/>
    <property type="evidence" value="ECO:0007669"/>
    <property type="project" value="UniProtKB-UniRule"/>
</dbReference>
<dbReference type="PANTHER" id="PTHR11070:SF48">
    <property type="entry name" value="ATP-DEPENDENT HELICASE_NUCLEASE SUBUNIT A"/>
    <property type="match status" value="1"/>
</dbReference>
<dbReference type="InterPro" id="IPR011604">
    <property type="entry name" value="PDDEXK-like_dom_sf"/>
</dbReference>
<protein>
    <recommendedName>
        <fullName evidence="12">DNA 3'-5' helicase</fullName>
        <ecNumber evidence="12">5.6.2.4</ecNumber>
    </recommendedName>
</protein>
<dbReference type="GO" id="GO:0005829">
    <property type="term" value="C:cytosol"/>
    <property type="evidence" value="ECO:0007669"/>
    <property type="project" value="TreeGrafter"/>
</dbReference>
<evidence type="ECO:0000256" key="12">
    <source>
        <dbReference type="ARBA" id="ARBA00034808"/>
    </source>
</evidence>
<gene>
    <name evidence="18" type="ORF">SAMN05421543_12412</name>
</gene>
<keyword evidence="9" id="KW-0234">DNA repair</keyword>
<evidence type="ECO:0000256" key="11">
    <source>
        <dbReference type="ARBA" id="ARBA00034617"/>
    </source>
</evidence>
<dbReference type="STRING" id="392015.SAMN05421543_12412"/>
<evidence type="ECO:0000259" key="16">
    <source>
        <dbReference type="PROSITE" id="PS51198"/>
    </source>
</evidence>
<evidence type="ECO:0000256" key="5">
    <source>
        <dbReference type="ARBA" id="ARBA00022806"/>
    </source>
</evidence>
<feature type="binding site" evidence="14">
    <location>
        <begin position="37"/>
        <end position="44"/>
    </location>
    <ligand>
        <name>ATP</name>
        <dbReference type="ChEBI" id="CHEBI:30616"/>
    </ligand>
</feature>
<evidence type="ECO:0000313" key="18">
    <source>
        <dbReference type="EMBL" id="SFV04192.1"/>
    </source>
</evidence>
<dbReference type="InterPro" id="IPR014017">
    <property type="entry name" value="DNA_helicase_UvrD-like_C"/>
</dbReference>
<evidence type="ECO:0000256" key="15">
    <source>
        <dbReference type="SAM" id="MobiDB-lite"/>
    </source>
</evidence>
<dbReference type="GO" id="GO:0016887">
    <property type="term" value="F:ATP hydrolysis activity"/>
    <property type="evidence" value="ECO:0007669"/>
    <property type="project" value="RHEA"/>
</dbReference>
<feature type="domain" description="UvrD-like helicase C-terminal" evidence="17">
    <location>
        <begin position="553"/>
        <end position="864"/>
    </location>
</feature>
<dbReference type="InterPro" id="IPR011335">
    <property type="entry name" value="Restrct_endonuc-II-like"/>
</dbReference>
<keyword evidence="7 14" id="KW-0067">ATP-binding</keyword>
<keyword evidence="5 14" id="KW-0347">Helicase</keyword>
<dbReference type="Proteomes" id="UP000183508">
    <property type="component" value="Unassembled WGS sequence"/>
</dbReference>
<dbReference type="PROSITE" id="PS51217">
    <property type="entry name" value="UVRD_HELICASE_CTER"/>
    <property type="match status" value="1"/>
</dbReference>
<evidence type="ECO:0000256" key="8">
    <source>
        <dbReference type="ARBA" id="ARBA00023125"/>
    </source>
</evidence>
<dbReference type="InterPro" id="IPR000212">
    <property type="entry name" value="DNA_helicase_UvrD/REP"/>
</dbReference>
<keyword evidence="10" id="KW-0413">Isomerase</keyword>
<keyword evidence="19" id="KW-1185">Reference proteome</keyword>
<accession>A0A1I7L338</accession>
<dbReference type="CDD" id="cd17932">
    <property type="entry name" value="DEXQc_UvrD"/>
    <property type="match status" value="1"/>
</dbReference>
<dbReference type="EC" id="5.6.2.4" evidence="12"/>
<name>A0A1I7L338_9BACL</name>
<evidence type="ECO:0000256" key="9">
    <source>
        <dbReference type="ARBA" id="ARBA00023204"/>
    </source>
</evidence>
<organism evidence="18 19">
    <name type="scientific">Alicyclobacillus macrosporangiidus</name>
    <dbReference type="NCBI Taxonomy" id="392015"/>
    <lineage>
        <taxon>Bacteria</taxon>
        <taxon>Bacillati</taxon>
        <taxon>Bacillota</taxon>
        <taxon>Bacilli</taxon>
        <taxon>Bacillales</taxon>
        <taxon>Alicyclobacillaceae</taxon>
        <taxon>Alicyclobacillus</taxon>
    </lineage>
</organism>
<keyword evidence="8" id="KW-0238">DNA-binding</keyword>
<dbReference type="Gene3D" id="3.90.320.10">
    <property type="match status" value="1"/>
</dbReference>
<evidence type="ECO:0000256" key="10">
    <source>
        <dbReference type="ARBA" id="ARBA00023235"/>
    </source>
</evidence>
<dbReference type="InterPro" id="IPR038726">
    <property type="entry name" value="PDDEXK_AddAB-type"/>
</dbReference>
<keyword evidence="2 14" id="KW-0547">Nucleotide-binding</keyword>
<feature type="region of interest" description="Disordered" evidence="15">
    <location>
        <begin position="1080"/>
        <end position="1117"/>
    </location>
</feature>
<evidence type="ECO:0000256" key="14">
    <source>
        <dbReference type="PROSITE-ProRule" id="PRU00560"/>
    </source>
</evidence>
<dbReference type="eggNOG" id="COG1074">
    <property type="taxonomic scope" value="Bacteria"/>
</dbReference>
<evidence type="ECO:0000256" key="7">
    <source>
        <dbReference type="ARBA" id="ARBA00022840"/>
    </source>
</evidence>
<dbReference type="InterPro" id="IPR014016">
    <property type="entry name" value="UvrD-like_ATP-bd"/>
</dbReference>
<evidence type="ECO:0000313" key="19">
    <source>
        <dbReference type="Proteomes" id="UP000183508"/>
    </source>
</evidence>
<dbReference type="GO" id="GO:0033202">
    <property type="term" value="C:DNA helicase complex"/>
    <property type="evidence" value="ECO:0007669"/>
    <property type="project" value="TreeGrafter"/>
</dbReference>
<dbReference type="Gene3D" id="3.40.50.300">
    <property type="entry name" value="P-loop containing nucleotide triphosphate hydrolases"/>
    <property type="match status" value="4"/>
</dbReference>
<dbReference type="GO" id="GO:0000725">
    <property type="term" value="P:recombinational repair"/>
    <property type="evidence" value="ECO:0007669"/>
    <property type="project" value="TreeGrafter"/>
</dbReference>
<feature type="compositionally biased region" description="Acidic residues" evidence="15">
    <location>
        <begin position="568"/>
        <end position="583"/>
    </location>
</feature>
<comment type="catalytic activity">
    <reaction evidence="11">
        <text>Couples ATP hydrolysis with the unwinding of duplex DNA by translocating in the 3'-5' direction.</text>
        <dbReference type="EC" id="5.6.2.4"/>
    </reaction>
</comment>
<dbReference type="SUPFAM" id="SSF52540">
    <property type="entry name" value="P-loop containing nucleoside triphosphate hydrolases"/>
    <property type="match status" value="1"/>
</dbReference>